<feature type="domain" description="EAL" evidence="8">
    <location>
        <begin position="589"/>
        <end position="844"/>
    </location>
</feature>
<evidence type="ECO:0000256" key="3">
    <source>
        <dbReference type="ARBA" id="ARBA00022692"/>
    </source>
</evidence>
<feature type="transmembrane region" description="Helical" evidence="6">
    <location>
        <begin position="50"/>
        <end position="80"/>
    </location>
</feature>
<dbReference type="SMART" id="SM00052">
    <property type="entry name" value="EAL"/>
    <property type="match status" value="1"/>
</dbReference>
<gene>
    <name evidence="10" type="ORF">RAN89_07850</name>
</gene>
<dbReference type="InterPro" id="IPR052155">
    <property type="entry name" value="Biofilm_reg_signaling"/>
</dbReference>
<dbReference type="Pfam" id="PF05231">
    <property type="entry name" value="MASE1"/>
    <property type="match status" value="1"/>
</dbReference>
<dbReference type="Gene3D" id="3.30.450.20">
    <property type="entry name" value="PAS domain"/>
    <property type="match status" value="1"/>
</dbReference>
<comment type="subcellular location">
    <subcellularLocation>
        <location evidence="1">Cell membrane</location>
        <topology evidence="1">Multi-pass membrane protein</topology>
    </subcellularLocation>
</comment>
<keyword evidence="2" id="KW-1003">Cell membrane</keyword>
<dbReference type="InterPro" id="IPR000160">
    <property type="entry name" value="GGDEF_dom"/>
</dbReference>
<keyword evidence="5 6" id="KW-0472">Membrane</keyword>
<feature type="transmembrane region" description="Helical" evidence="6">
    <location>
        <begin position="200"/>
        <end position="217"/>
    </location>
</feature>
<feature type="transmembrane region" description="Helical" evidence="6">
    <location>
        <begin position="137"/>
        <end position="160"/>
    </location>
</feature>
<dbReference type="InterPro" id="IPR001633">
    <property type="entry name" value="EAL_dom"/>
</dbReference>
<evidence type="ECO:0000256" key="1">
    <source>
        <dbReference type="ARBA" id="ARBA00004651"/>
    </source>
</evidence>
<evidence type="ECO:0000256" key="4">
    <source>
        <dbReference type="ARBA" id="ARBA00022989"/>
    </source>
</evidence>
<dbReference type="PROSITE" id="PS50113">
    <property type="entry name" value="PAC"/>
    <property type="match status" value="1"/>
</dbReference>
<dbReference type="Gene3D" id="3.20.20.450">
    <property type="entry name" value="EAL domain"/>
    <property type="match status" value="1"/>
</dbReference>
<dbReference type="CDD" id="cd01949">
    <property type="entry name" value="GGDEF"/>
    <property type="match status" value="1"/>
</dbReference>
<dbReference type="InterPro" id="IPR029787">
    <property type="entry name" value="Nucleotide_cyclase"/>
</dbReference>
<dbReference type="PANTHER" id="PTHR44757">
    <property type="entry name" value="DIGUANYLATE CYCLASE DGCP"/>
    <property type="match status" value="1"/>
</dbReference>
<feature type="transmembrane region" description="Helical" evidence="6">
    <location>
        <begin position="101"/>
        <end position="125"/>
    </location>
</feature>
<feature type="transmembrane region" description="Helical" evidence="6">
    <location>
        <begin position="224"/>
        <end position="246"/>
    </location>
</feature>
<dbReference type="NCBIfam" id="TIGR00229">
    <property type="entry name" value="sensory_box"/>
    <property type="match status" value="1"/>
</dbReference>
<dbReference type="SUPFAM" id="SSF55073">
    <property type="entry name" value="Nucleotide cyclase"/>
    <property type="match status" value="1"/>
</dbReference>
<dbReference type="PANTHER" id="PTHR44757:SF2">
    <property type="entry name" value="BIOFILM ARCHITECTURE MAINTENANCE PROTEIN MBAA"/>
    <property type="match status" value="1"/>
</dbReference>
<keyword evidence="11" id="KW-1185">Reference proteome</keyword>
<dbReference type="Pfam" id="PF00990">
    <property type="entry name" value="GGDEF"/>
    <property type="match status" value="1"/>
</dbReference>
<proteinExistence type="predicted"/>
<dbReference type="InterPro" id="IPR043128">
    <property type="entry name" value="Rev_trsase/Diguanyl_cyclase"/>
</dbReference>
<dbReference type="InterPro" id="IPR035919">
    <property type="entry name" value="EAL_sf"/>
</dbReference>
<organism evidence="10 11">
    <name type="scientific">Rhodoferax mekongensis</name>
    <dbReference type="NCBI Taxonomy" id="3068341"/>
    <lineage>
        <taxon>Bacteria</taxon>
        <taxon>Pseudomonadati</taxon>
        <taxon>Pseudomonadota</taxon>
        <taxon>Betaproteobacteria</taxon>
        <taxon>Burkholderiales</taxon>
        <taxon>Comamonadaceae</taxon>
        <taxon>Rhodoferax</taxon>
    </lineage>
</organism>
<dbReference type="SUPFAM" id="SSF141868">
    <property type="entry name" value="EAL domain-like"/>
    <property type="match status" value="1"/>
</dbReference>
<dbReference type="EMBL" id="CP132507">
    <property type="protein sequence ID" value="WNO06328.1"/>
    <property type="molecule type" value="Genomic_DNA"/>
</dbReference>
<dbReference type="CDD" id="cd01948">
    <property type="entry name" value="EAL"/>
    <property type="match status" value="1"/>
</dbReference>
<dbReference type="InterPro" id="IPR000700">
    <property type="entry name" value="PAS-assoc_C"/>
</dbReference>
<accession>A0ABZ0B345</accession>
<evidence type="ECO:0000313" key="11">
    <source>
        <dbReference type="Proteomes" id="UP001302257"/>
    </source>
</evidence>
<evidence type="ECO:0000313" key="10">
    <source>
        <dbReference type="EMBL" id="WNO06328.1"/>
    </source>
</evidence>
<keyword evidence="4 6" id="KW-1133">Transmembrane helix</keyword>
<dbReference type="RefSeq" id="WP_313869036.1">
    <property type="nucleotide sequence ID" value="NZ_CP132507.1"/>
</dbReference>
<dbReference type="PROSITE" id="PS50883">
    <property type="entry name" value="EAL"/>
    <property type="match status" value="1"/>
</dbReference>
<dbReference type="Pfam" id="PF00563">
    <property type="entry name" value="EAL"/>
    <property type="match status" value="1"/>
</dbReference>
<dbReference type="InterPro" id="IPR007895">
    <property type="entry name" value="MASE1"/>
</dbReference>
<dbReference type="InterPro" id="IPR000014">
    <property type="entry name" value="PAS"/>
</dbReference>
<feature type="transmembrane region" description="Helical" evidence="6">
    <location>
        <begin position="176"/>
        <end position="194"/>
    </location>
</feature>
<dbReference type="PROSITE" id="PS50887">
    <property type="entry name" value="GGDEF"/>
    <property type="match status" value="1"/>
</dbReference>
<sequence>MLVLAVCYFLAGRVGLELATFGTLVTLVWMPTGIAVAALFRWGWQYWPAIWLGALAVNFSVSASLGLSLGVSIGNTLAPLIAAKALQRWRFNPDIGSARDVLVFVGVASLLSMTVSASGGAMTLLVGQSIAATQVGYAWFTWWLGDAVGVVLAGMALVTYRHEHYKRLIRGSKRKVLLVSVLWVAFIGIAWMTVPNHPVGQILSLTFPVGVLVWIAFQLGPSPAASAVLGLSILGSWALVNGWGPFADPQLYLAITKFWAYMNTVAILVLLVSALNAERGHVYQSLARSEARFRSLTQLSADWYWEQDAEFKFVRIIDESRNSYPLAKDELIGHTRWDIPAVNLDEASWSAHKATLAAHLPFYDFEIARKDRSNEVRWSSISGIPIRDPDGTFTGYYGIGKDITQKKRAQDAVSRLAHFDKLTGLPNRLLFMDRLQIEVQRGKRTGHQVGVLLLDIDHFKEVNDTLGHDEGDLLLQQAALRVSGCLRETDVAARLGGDEFAVIVTAIEDVPDVERIAEKILDTFTAPFQLNAGKGYVSASIGIALYPSDETQIDDLLKAADQAMYAAKSAGRNRFNFFTRELQLQAQNRQWLTSALYEALRTEQFSVVYQPIVELATSTCHKAEALVRWHHPSRGNISPAEFIGVAESCGLIVPLGQWVFSQAALEVQRIRGALDRRFQISVNKSPVQFNDVDKTHIPWSQHLEHLGLPCDSIIAEITEGLLLEDKPIVATRLKEFQQTGVQVALDDFGTGFSSLAYLQKYDIDYLKIDQVFIRNLSPGSKELALCEAIVVMAHKLNLKVIAEGVETQEQRDLLFSAGCDFAQGYFFARPMSGEALHSYLATQPAMQPPPVLI</sequence>
<evidence type="ECO:0000259" key="8">
    <source>
        <dbReference type="PROSITE" id="PS50883"/>
    </source>
</evidence>
<dbReference type="SUPFAM" id="SSF55785">
    <property type="entry name" value="PYP-like sensor domain (PAS domain)"/>
    <property type="match status" value="1"/>
</dbReference>
<evidence type="ECO:0000256" key="2">
    <source>
        <dbReference type="ARBA" id="ARBA00022475"/>
    </source>
</evidence>
<evidence type="ECO:0000256" key="6">
    <source>
        <dbReference type="SAM" id="Phobius"/>
    </source>
</evidence>
<dbReference type="Proteomes" id="UP001302257">
    <property type="component" value="Chromosome"/>
</dbReference>
<reference evidence="10 11" key="1">
    <citation type="submission" date="2023-08" db="EMBL/GenBank/DDBJ databases">
        <title>Rhodoferax potami sp. nov. and Rhodoferax mekongensis sp. nov., isolated from the Mekong River in Thailand.</title>
        <authorList>
            <person name="Kitikhun S."/>
            <person name="Charoenyingcharoen P."/>
            <person name="Siriarchawattana P."/>
            <person name="Likhitrattanapisal S."/>
            <person name="Nilsakha T."/>
            <person name="Chanpet A."/>
            <person name="Rattanawaree P."/>
            <person name="Ingsriswang S."/>
        </authorList>
    </citation>
    <scope>NUCLEOTIDE SEQUENCE [LARGE SCALE GENOMIC DNA]</scope>
    <source>
        <strain evidence="10 11">TBRC 17307</strain>
    </source>
</reference>
<feature type="domain" description="PAC" evidence="7">
    <location>
        <begin position="363"/>
        <end position="415"/>
    </location>
</feature>
<feature type="transmembrane region" description="Helical" evidence="6">
    <location>
        <begin position="21"/>
        <end position="44"/>
    </location>
</feature>
<dbReference type="NCBIfam" id="TIGR00254">
    <property type="entry name" value="GGDEF"/>
    <property type="match status" value="1"/>
</dbReference>
<dbReference type="SMART" id="SM00267">
    <property type="entry name" value="GGDEF"/>
    <property type="match status" value="1"/>
</dbReference>
<keyword evidence="3 6" id="KW-0812">Transmembrane</keyword>
<evidence type="ECO:0000259" key="9">
    <source>
        <dbReference type="PROSITE" id="PS50887"/>
    </source>
</evidence>
<dbReference type="InterPro" id="IPR035965">
    <property type="entry name" value="PAS-like_dom_sf"/>
</dbReference>
<evidence type="ECO:0000259" key="7">
    <source>
        <dbReference type="PROSITE" id="PS50113"/>
    </source>
</evidence>
<name>A0ABZ0B345_9BURK</name>
<evidence type="ECO:0000256" key="5">
    <source>
        <dbReference type="ARBA" id="ARBA00023136"/>
    </source>
</evidence>
<protein>
    <submittedName>
        <fullName evidence="10">EAL domain-containing protein</fullName>
    </submittedName>
</protein>
<feature type="domain" description="GGDEF" evidence="9">
    <location>
        <begin position="447"/>
        <end position="580"/>
    </location>
</feature>
<dbReference type="Gene3D" id="3.30.70.270">
    <property type="match status" value="1"/>
</dbReference>